<dbReference type="AlphaFoldDB" id="A0A941FK38"/>
<dbReference type="InterPro" id="IPR011109">
    <property type="entry name" value="DNA_bind_recombinase_dom"/>
</dbReference>
<dbReference type="Proteomes" id="UP000680045">
    <property type="component" value="Unassembled WGS sequence"/>
</dbReference>
<dbReference type="PANTHER" id="PTHR30461:SF2">
    <property type="entry name" value="SERINE RECOMBINASE PINE-RELATED"/>
    <property type="match status" value="1"/>
</dbReference>
<evidence type="ECO:0000256" key="2">
    <source>
        <dbReference type="ARBA" id="ARBA00023172"/>
    </source>
</evidence>
<keyword evidence="2" id="KW-0233">DNA recombination</keyword>
<organism evidence="4 5">
    <name type="scientific">Peribacillus frigoritolerans</name>
    <dbReference type="NCBI Taxonomy" id="450367"/>
    <lineage>
        <taxon>Bacteria</taxon>
        <taxon>Bacillati</taxon>
        <taxon>Bacillota</taxon>
        <taxon>Bacilli</taxon>
        <taxon>Bacillales</taxon>
        <taxon>Bacillaceae</taxon>
        <taxon>Peribacillus</taxon>
    </lineage>
</organism>
<reference evidence="4" key="1">
    <citation type="submission" date="2021-04" db="EMBL/GenBank/DDBJ databases">
        <title>Whole genome sequencing of Enterococci isolates from hospitalized patients.</title>
        <authorList>
            <person name="Ogoti B.M."/>
            <person name="Onyambu F.G."/>
        </authorList>
    </citation>
    <scope>NUCLEOTIDE SEQUENCE</scope>
    <source>
        <strain evidence="4">242</strain>
    </source>
</reference>
<evidence type="ECO:0000256" key="1">
    <source>
        <dbReference type="ARBA" id="ARBA00023125"/>
    </source>
</evidence>
<dbReference type="GO" id="GO:0000150">
    <property type="term" value="F:DNA strand exchange activity"/>
    <property type="evidence" value="ECO:0007669"/>
    <property type="project" value="InterPro"/>
</dbReference>
<name>A0A941FK38_9BACI</name>
<comment type="caution">
    <text evidence="4">The sequence shown here is derived from an EMBL/GenBank/DDBJ whole genome shotgun (WGS) entry which is preliminary data.</text>
</comment>
<dbReference type="PROSITE" id="PS51737">
    <property type="entry name" value="RECOMBINASE_DNA_BIND"/>
    <property type="match status" value="1"/>
</dbReference>
<gene>
    <name evidence="4" type="ORF">KEH51_05140</name>
</gene>
<dbReference type="GO" id="GO:0003677">
    <property type="term" value="F:DNA binding"/>
    <property type="evidence" value="ECO:0007669"/>
    <property type="project" value="UniProtKB-KW"/>
</dbReference>
<protein>
    <submittedName>
        <fullName evidence="4">Recombinase family protein</fullName>
    </submittedName>
</protein>
<sequence>MPYGYSKSGIDGEDELIPNKAASIVQFIFYLYSFGYSERKIAKLLESSNVPSPSGYRHWNDSTIRYLLNNLWYKGDLVWFARTSYSDSKKKPLEEASLFSDHHQALIGPALWKITQNFRNSKNKDRMDSPFILRNIIFCSDCGGRIKYKNQTSAKSKKMDPFIFA</sequence>
<dbReference type="Gene3D" id="3.90.1750.20">
    <property type="entry name" value="Putative Large Serine Recombinase, Chain B, Domain 2"/>
    <property type="match status" value="1"/>
</dbReference>
<dbReference type="Pfam" id="PF07508">
    <property type="entry name" value="Recombinase"/>
    <property type="match status" value="1"/>
</dbReference>
<evidence type="ECO:0000259" key="3">
    <source>
        <dbReference type="PROSITE" id="PS51737"/>
    </source>
</evidence>
<dbReference type="PANTHER" id="PTHR30461">
    <property type="entry name" value="DNA-INVERTASE FROM LAMBDOID PROPHAGE"/>
    <property type="match status" value="1"/>
</dbReference>
<evidence type="ECO:0000313" key="5">
    <source>
        <dbReference type="Proteomes" id="UP000680045"/>
    </source>
</evidence>
<feature type="domain" description="Recombinase" evidence="3">
    <location>
        <begin position="2"/>
        <end position="127"/>
    </location>
</feature>
<accession>A0A941FK38</accession>
<dbReference type="EMBL" id="JAGTPW010000006">
    <property type="protein sequence ID" value="MBR8644239.1"/>
    <property type="molecule type" value="Genomic_DNA"/>
</dbReference>
<proteinExistence type="predicted"/>
<dbReference type="InterPro" id="IPR038109">
    <property type="entry name" value="DNA_bind_recomb_sf"/>
</dbReference>
<keyword evidence="1" id="KW-0238">DNA-binding</keyword>
<dbReference type="InterPro" id="IPR050639">
    <property type="entry name" value="SSR_resolvase"/>
</dbReference>
<evidence type="ECO:0000313" key="4">
    <source>
        <dbReference type="EMBL" id="MBR8644239.1"/>
    </source>
</evidence>